<dbReference type="Proteomes" id="UP001216150">
    <property type="component" value="Unassembled WGS sequence"/>
</dbReference>
<dbReference type="EMBL" id="JAQJAC010000003">
    <property type="protein sequence ID" value="KAJ5591014.1"/>
    <property type="molecule type" value="Genomic_DNA"/>
</dbReference>
<dbReference type="AlphaFoldDB" id="A0AAD6GWU6"/>
<reference evidence="1 2" key="1">
    <citation type="journal article" date="2023" name="IMA Fungus">
        <title>Comparative genomic study of the Penicillium genus elucidates a diverse pangenome and 15 lateral gene transfer events.</title>
        <authorList>
            <person name="Petersen C."/>
            <person name="Sorensen T."/>
            <person name="Nielsen M.R."/>
            <person name="Sondergaard T.E."/>
            <person name="Sorensen J.L."/>
            <person name="Fitzpatrick D.A."/>
            <person name="Frisvad J.C."/>
            <person name="Nielsen K.L."/>
        </authorList>
    </citation>
    <scope>NUCLEOTIDE SEQUENCE [LARGE SCALE GENOMIC DNA]</scope>
    <source>
        <strain evidence="1 2">IBT 29057</strain>
    </source>
</reference>
<organism evidence="1 2">
    <name type="scientific">Penicillium hetheringtonii</name>
    <dbReference type="NCBI Taxonomy" id="911720"/>
    <lineage>
        <taxon>Eukaryota</taxon>
        <taxon>Fungi</taxon>
        <taxon>Dikarya</taxon>
        <taxon>Ascomycota</taxon>
        <taxon>Pezizomycotina</taxon>
        <taxon>Eurotiomycetes</taxon>
        <taxon>Eurotiomycetidae</taxon>
        <taxon>Eurotiales</taxon>
        <taxon>Aspergillaceae</taxon>
        <taxon>Penicillium</taxon>
    </lineage>
</organism>
<comment type="caution">
    <text evidence="1">The sequence shown here is derived from an EMBL/GenBank/DDBJ whole genome shotgun (WGS) entry which is preliminary data.</text>
</comment>
<evidence type="ECO:0000313" key="1">
    <source>
        <dbReference type="EMBL" id="KAJ5591014.1"/>
    </source>
</evidence>
<keyword evidence="2" id="KW-1185">Reference proteome</keyword>
<accession>A0AAD6GWU6</accession>
<sequence>MTLYPNYLDTHGRANPAERSDNTVLTLNLLQPEFSLSDISSGAIVVSLPDYRFAHAPETCGHAR</sequence>
<evidence type="ECO:0000313" key="2">
    <source>
        <dbReference type="Proteomes" id="UP001216150"/>
    </source>
</evidence>
<gene>
    <name evidence="1" type="ORF">N7450_004986</name>
</gene>
<name>A0AAD6GWU6_9EURO</name>
<protein>
    <submittedName>
        <fullName evidence="1">Uncharacterized protein</fullName>
    </submittedName>
</protein>
<proteinExistence type="predicted"/>